<feature type="transmembrane region" description="Helical" evidence="1">
    <location>
        <begin position="60"/>
        <end position="81"/>
    </location>
</feature>
<dbReference type="Proteomes" id="UP000313066">
    <property type="component" value="Unassembled WGS sequence"/>
</dbReference>
<organism evidence="2 3">
    <name type="scientific">Microbispora catharanthi</name>
    <dbReference type="NCBI Taxonomy" id="1712871"/>
    <lineage>
        <taxon>Bacteria</taxon>
        <taxon>Bacillati</taxon>
        <taxon>Actinomycetota</taxon>
        <taxon>Actinomycetes</taxon>
        <taxon>Streptosporangiales</taxon>
        <taxon>Streptosporangiaceae</taxon>
        <taxon>Microbispora</taxon>
    </lineage>
</organism>
<evidence type="ECO:0000313" key="2">
    <source>
        <dbReference type="EMBL" id="KAB8180145.1"/>
    </source>
</evidence>
<feature type="transmembrane region" description="Helical" evidence="1">
    <location>
        <begin position="6"/>
        <end position="24"/>
    </location>
</feature>
<gene>
    <name evidence="2" type="ORF">FH610_034535</name>
</gene>
<dbReference type="AlphaFoldDB" id="A0A5N6BI92"/>
<name>A0A5N6BI92_9ACTN</name>
<feature type="transmembrane region" description="Helical" evidence="1">
    <location>
        <begin position="102"/>
        <end position="122"/>
    </location>
</feature>
<comment type="caution">
    <text evidence="2">The sequence shown here is derived from an EMBL/GenBank/DDBJ whole genome shotgun (WGS) entry which is preliminary data.</text>
</comment>
<proteinExistence type="predicted"/>
<feature type="transmembrane region" description="Helical" evidence="1">
    <location>
        <begin position="36"/>
        <end position="54"/>
    </location>
</feature>
<evidence type="ECO:0000256" key="1">
    <source>
        <dbReference type="SAM" id="Phobius"/>
    </source>
</evidence>
<accession>A0A5N6BI92</accession>
<protein>
    <submittedName>
        <fullName evidence="2">Uncharacterized protein</fullName>
    </submittedName>
</protein>
<keyword evidence="1" id="KW-0472">Membrane</keyword>
<keyword evidence="3" id="KW-1185">Reference proteome</keyword>
<keyword evidence="1" id="KW-1133">Transmembrane helix</keyword>
<dbReference type="RefSeq" id="WP_139579440.1">
    <property type="nucleotide sequence ID" value="NZ_VDMA02000024.1"/>
</dbReference>
<sequence length="125" mass="13689">MPEVVLWIATAVSIGIFILRFSLLMPTKKFRWRIPLAALMGVLFVLVTAMVGAWPMREALGYLSAGFIAVSLASVGQGAGIRRWAWTAHEKGEPETLQPGQLMFAVKILMILGVMLYLKTVLVSG</sequence>
<dbReference type="EMBL" id="VDMA02000024">
    <property type="protein sequence ID" value="KAB8180145.1"/>
    <property type="molecule type" value="Genomic_DNA"/>
</dbReference>
<keyword evidence="1" id="KW-0812">Transmembrane</keyword>
<evidence type="ECO:0000313" key="3">
    <source>
        <dbReference type="Proteomes" id="UP000313066"/>
    </source>
</evidence>
<reference evidence="2 3" key="1">
    <citation type="submission" date="2019-10" db="EMBL/GenBank/DDBJ databases">
        <title>Nonomuraea sp. nov., isolated from Phyllanthus amarus.</title>
        <authorList>
            <person name="Klykleung N."/>
            <person name="Tanasupawat S."/>
        </authorList>
    </citation>
    <scope>NUCLEOTIDE SEQUENCE [LARGE SCALE GENOMIC DNA]</scope>
    <source>
        <strain evidence="2 3">CR1-09</strain>
    </source>
</reference>